<proteinExistence type="predicted"/>
<dbReference type="Proteomes" id="UP000059188">
    <property type="component" value="Unassembled WGS sequence"/>
</dbReference>
<name>A0A0B7FIH6_THACB</name>
<reference evidence="2 3" key="1">
    <citation type="submission" date="2014-11" db="EMBL/GenBank/DDBJ databases">
        <authorList>
            <person name="Wibberg Daniel"/>
        </authorList>
    </citation>
    <scope>NUCLEOTIDE SEQUENCE [LARGE SCALE GENOMIC DNA]</scope>
    <source>
        <strain evidence="2">Rhizoctonia solani AG1-IB 7/3/14</strain>
    </source>
</reference>
<dbReference type="EMBL" id="LN679101">
    <property type="protein sequence ID" value="CEL56023.1"/>
    <property type="molecule type" value="Genomic_DNA"/>
</dbReference>
<evidence type="ECO:0000313" key="3">
    <source>
        <dbReference type="Proteomes" id="UP000059188"/>
    </source>
</evidence>
<accession>A0A0B7FIH6</accession>
<dbReference type="InterPro" id="IPR035992">
    <property type="entry name" value="Ricin_B-like_lectins"/>
</dbReference>
<keyword evidence="3" id="KW-1185">Reference proteome</keyword>
<sequence>MSIQIPPGASYRTPKAMVVARRHIQHLEDPVRIQFKQEWKEGSLLFDWYQRRACKFIDKIELRREHEAPFHHEFVVFRLGKEGGYFRVDRRQNNPLDFLYKKGIEAYDTIEEVASMDDRLYSPSDCLASLDLRIGIHLSVILRTCWAIQTHPSAWAYTPQRYNSYFFAQTILMCAARSVPEEATFSRIRNTLRFSYDWDNVFARFREHDSDLHVWGIMHEDYCYSHTCHSDIAPPPYACDDCVENVPNIEARKPNTKISGQPRLPTWATTLLLNLKQALAKFWQDAFLSLVGLALPELDETMERIWTDGKGNIQDRLEQLFDTRAYSRRISWGKMCFEQLQPLARRIEPMMKQALRCPVMPLAPVQCSKMDPIKPSQIVKKWAGVMLQFFDSEFERLNSSLKGQVMKIWSTHRELSACPITEDVIEGRQLTSMEIRIKIDSSMHSQVMTLCELTSYHGELVENHARRVDGFNFGVFEEVKSDIMTANDVIWIGHGLMWQLKPPLPSACEATSWHYPPMTYQSKPTVNGTYLIKVLSQDLFIEKVSGDKPKLKLAAPSESDNQKWSLTQVSGRTGVWKITCAEGGEGIAYTIQKKLYWGYGHPHPHSGDSAEWNFVERDQAYSKIKLDSGTDCFDACEPGSTTIHFYSDQRHSSSGPNQCFVFELLPPAEKAVKALDILFLQDFTSSQSPYIEKAKNEINDVCSRLVGLSNGELEAENLRFGLIAFRDHPPQDATFVTRAFDFTTDANTMASYLGSLTVQGGGDGPEAQCDALHDALHSPWNDKATKVAVLITDAPPHGLGEPGDGFPDGCPCGYDPLQIAGEMLSSGITLYVIACEPELSTSYKNARHFYEGLSRKTRGQVYNLGNPGGLTDIIVGCLMQEADSDTLVRRYQSTIRRDAESGELSPEEIARRLHEDLSGANTSHYALSLDDMVEVNEEGEKNVKEWLEATDLTMAKGKITEAPPNRIKPEYLAGGSPASSIGKKPITLTQVEGIVKKSLSRRH</sequence>
<dbReference type="SUPFAM" id="SSF50370">
    <property type="entry name" value="Ricin B-like lectins"/>
    <property type="match status" value="1"/>
</dbReference>
<dbReference type="Pfam" id="PF00092">
    <property type="entry name" value="VWA"/>
    <property type="match status" value="1"/>
</dbReference>
<protein>
    <recommendedName>
        <fullName evidence="1">VWFA domain-containing protein</fullName>
    </recommendedName>
</protein>
<dbReference type="AlphaFoldDB" id="A0A0B7FIH6"/>
<dbReference type="CDD" id="cd00198">
    <property type="entry name" value="vWFA"/>
    <property type="match status" value="1"/>
</dbReference>
<dbReference type="InterPro" id="IPR052969">
    <property type="entry name" value="Thr-specific_kinase-like"/>
</dbReference>
<dbReference type="Gene3D" id="3.40.50.410">
    <property type="entry name" value="von Willebrand factor, type A domain"/>
    <property type="match status" value="1"/>
</dbReference>
<dbReference type="GO" id="GO:0004674">
    <property type="term" value="F:protein serine/threonine kinase activity"/>
    <property type="evidence" value="ECO:0007669"/>
    <property type="project" value="TreeGrafter"/>
</dbReference>
<dbReference type="InterPro" id="IPR036465">
    <property type="entry name" value="vWFA_dom_sf"/>
</dbReference>
<dbReference type="InterPro" id="IPR002035">
    <property type="entry name" value="VWF_A"/>
</dbReference>
<dbReference type="OrthoDB" id="301415at2759"/>
<dbReference type="SUPFAM" id="SSF53300">
    <property type="entry name" value="vWA-like"/>
    <property type="match status" value="1"/>
</dbReference>
<dbReference type="GO" id="GO:0005737">
    <property type="term" value="C:cytoplasm"/>
    <property type="evidence" value="ECO:0007669"/>
    <property type="project" value="TreeGrafter"/>
</dbReference>
<feature type="domain" description="VWFA" evidence="1">
    <location>
        <begin position="676"/>
        <end position="878"/>
    </location>
</feature>
<dbReference type="PANTHER" id="PTHR47763">
    <property type="entry name" value="ALPHA-PROTEIN KINASE VWKA"/>
    <property type="match status" value="1"/>
</dbReference>
<gene>
    <name evidence="2" type="ORF">RSOLAG1IB_02037</name>
</gene>
<dbReference type="PROSITE" id="PS50234">
    <property type="entry name" value="VWFA"/>
    <property type="match status" value="1"/>
</dbReference>
<evidence type="ECO:0000259" key="1">
    <source>
        <dbReference type="PROSITE" id="PS50234"/>
    </source>
</evidence>
<evidence type="ECO:0000313" key="2">
    <source>
        <dbReference type="EMBL" id="CEL56023.1"/>
    </source>
</evidence>
<dbReference type="Gene3D" id="2.80.10.50">
    <property type="match status" value="1"/>
</dbReference>
<organism evidence="2 3">
    <name type="scientific">Thanatephorus cucumeris (strain AG1-IB / isolate 7/3/14)</name>
    <name type="common">Lettuce bottom rot fungus</name>
    <name type="synonym">Rhizoctonia solani</name>
    <dbReference type="NCBI Taxonomy" id="1108050"/>
    <lineage>
        <taxon>Eukaryota</taxon>
        <taxon>Fungi</taxon>
        <taxon>Dikarya</taxon>
        <taxon>Basidiomycota</taxon>
        <taxon>Agaricomycotina</taxon>
        <taxon>Agaricomycetes</taxon>
        <taxon>Cantharellales</taxon>
        <taxon>Ceratobasidiaceae</taxon>
        <taxon>Rhizoctonia</taxon>
        <taxon>Rhizoctonia solani AG-1</taxon>
    </lineage>
</organism>
<dbReference type="PANTHER" id="PTHR47763:SF1">
    <property type="entry name" value="DUF659 DOMAIN-CONTAINING PROTEIN"/>
    <property type="match status" value="1"/>
</dbReference>